<dbReference type="PANTHER" id="PTHR35218">
    <property type="entry name" value="RNASE H DOMAIN-CONTAINING PROTEIN"/>
    <property type="match status" value="1"/>
</dbReference>
<evidence type="ECO:0000313" key="1">
    <source>
        <dbReference type="EMBL" id="PKU84403.1"/>
    </source>
</evidence>
<dbReference type="Gene3D" id="3.60.10.10">
    <property type="entry name" value="Endonuclease/exonuclease/phosphatase"/>
    <property type="match status" value="1"/>
</dbReference>
<dbReference type="EMBL" id="KZ502052">
    <property type="protein sequence ID" value="PKU84403.1"/>
    <property type="molecule type" value="Genomic_DNA"/>
</dbReference>
<accession>A0A2I0X915</accession>
<dbReference type="PANTHER" id="PTHR35218:SF7">
    <property type="entry name" value="ENDONUCLEASE_EXONUCLEASE_PHOSPHATASE"/>
    <property type="match status" value="1"/>
</dbReference>
<proteinExistence type="predicted"/>
<sequence>MFNILCWNCRGARKKETGNYLRHLIGQHKVCFIGLLETKMEFFCRRDIDRLAGRDWDFAFQPAVGSACGILVLWRTSVVSFHVLAQTNQCVMGKFIMANNIDWEVAVVYGGKDRYSRRLLWNDISRSHSVDCPLLVGGGGILTVFCLRRIRRGVSHFSFHLLLVKWMIFWQKMSWLIQVL</sequence>
<organism evidence="1 2">
    <name type="scientific">Dendrobium catenatum</name>
    <dbReference type="NCBI Taxonomy" id="906689"/>
    <lineage>
        <taxon>Eukaryota</taxon>
        <taxon>Viridiplantae</taxon>
        <taxon>Streptophyta</taxon>
        <taxon>Embryophyta</taxon>
        <taxon>Tracheophyta</taxon>
        <taxon>Spermatophyta</taxon>
        <taxon>Magnoliopsida</taxon>
        <taxon>Liliopsida</taxon>
        <taxon>Asparagales</taxon>
        <taxon>Orchidaceae</taxon>
        <taxon>Epidendroideae</taxon>
        <taxon>Malaxideae</taxon>
        <taxon>Dendrobiinae</taxon>
        <taxon>Dendrobium</taxon>
    </lineage>
</organism>
<dbReference type="AlphaFoldDB" id="A0A2I0X915"/>
<dbReference type="SUPFAM" id="SSF56219">
    <property type="entry name" value="DNase I-like"/>
    <property type="match status" value="1"/>
</dbReference>
<keyword evidence="2" id="KW-1185">Reference proteome</keyword>
<reference evidence="1 2" key="2">
    <citation type="journal article" date="2017" name="Nature">
        <title>The Apostasia genome and the evolution of orchids.</title>
        <authorList>
            <person name="Zhang G.Q."/>
            <person name="Liu K.W."/>
            <person name="Li Z."/>
            <person name="Lohaus R."/>
            <person name="Hsiao Y.Y."/>
            <person name="Niu S.C."/>
            <person name="Wang J.Y."/>
            <person name="Lin Y.C."/>
            <person name="Xu Q."/>
            <person name="Chen L.J."/>
            <person name="Yoshida K."/>
            <person name="Fujiwara S."/>
            <person name="Wang Z.W."/>
            <person name="Zhang Y.Q."/>
            <person name="Mitsuda N."/>
            <person name="Wang M."/>
            <person name="Liu G.H."/>
            <person name="Pecoraro L."/>
            <person name="Huang H.X."/>
            <person name="Xiao X.J."/>
            <person name="Lin M."/>
            <person name="Wu X.Y."/>
            <person name="Wu W.L."/>
            <person name="Chen Y.Y."/>
            <person name="Chang S.B."/>
            <person name="Sakamoto S."/>
            <person name="Ohme-Takagi M."/>
            <person name="Yagi M."/>
            <person name="Zeng S.J."/>
            <person name="Shen C.Y."/>
            <person name="Yeh C.M."/>
            <person name="Luo Y.B."/>
            <person name="Tsai W.C."/>
            <person name="Van de Peer Y."/>
            <person name="Liu Z.J."/>
        </authorList>
    </citation>
    <scope>NUCLEOTIDE SEQUENCE [LARGE SCALE GENOMIC DNA]</scope>
    <source>
        <tissue evidence="1">The whole plant</tissue>
    </source>
</reference>
<dbReference type="Proteomes" id="UP000233837">
    <property type="component" value="Unassembled WGS sequence"/>
</dbReference>
<protein>
    <submittedName>
        <fullName evidence="1">Uncharacterized protein</fullName>
    </submittedName>
</protein>
<reference evidence="1 2" key="1">
    <citation type="journal article" date="2016" name="Sci. Rep.">
        <title>The Dendrobium catenatum Lindl. genome sequence provides insights into polysaccharide synthase, floral development and adaptive evolution.</title>
        <authorList>
            <person name="Zhang G.Q."/>
            <person name="Xu Q."/>
            <person name="Bian C."/>
            <person name="Tsai W.C."/>
            <person name="Yeh C.M."/>
            <person name="Liu K.W."/>
            <person name="Yoshida K."/>
            <person name="Zhang L.S."/>
            <person name="Chang S.B."/>
            <person name="Chen F."/>
            <person name="Shi Y."/>
            <person name="Su Y.Y."/>
            <person name="Zhang Y.Q."/>
            <person name="Chen L.J."/>
            <person name="Yin Y."/>
            <person name="Lin M."/>
            <person name="Huang H."/>
            <person name="Deng H."/>
            <person name="Wang Z.W."/>
            <person name="Zhu S.L."/>
            <person name="Zhao X."/>
            <person name="Deng C."/>
            <person name="Niu S.C."/>
            <person name="Huang J."/>
            <person name="Wang M."/>
            <person name="Liu G.H."/>
            <person name="Yang H.J."/>
            <person name="Xiao X.J."/>
            <person name="Hsiao Y.Y."/>
            <person name="Wu W.L."/>
            <person name="Chen Y.Y."/>
            <person name="Mitsuda N."/>
            <person name="Ohme-Takagi M."/>
            <person name="Luo Y.B."/>
            <person name="Van de Peer Y."/>
            <person name="Liu Z.J."/>
        </authorList>
    </citation>
    <scope>NUCLEOTIDE SEQUENCE [LARGE SCALE GENOMIC DNA]</scope>
    <source>
        <tissue evidence="1">The whole plant</tissue>
    </source>
</reference>
<name>A0A2I0X915_9ASPA</name>
<dbReference type="InterPro" id="IPR036691">
    <property type="entry name" value="Endo/exonu/phosph_ase_sf"/>
</dbReference>
<gene>
    <name evidence="1" type="ORF">MA16_Dca002916</name>
</gene>
<evidence type="ECO:0000313" key="2">
    <source>
        <dbReference type="Proteomes" id="UP000233837"/>
    </source>
</evidence>